<organism evidence="1 2">
    <name type="scientific">[Myrmecia] bisecta</name>
    <dbReference type="NCBI Taxonomy" id="41462"/>
    <lineage>
        <taxon>Eukaryota</taxon>
        <taxon>Viridiplantae</taxon>
        <taxon>Chlorophyta</taxon>
        <taxon>core chlorophytes</taxon>
        <taxon>Trebouxiophyceae</taxon>
        <taxon>Trebouxiales</taxon>
        <taxon>Trebouxiaceae</taxon>
        <taxon>Myrmecia</taxon>
    </lineage>
</organism>
<comment type="caution">
    <text evidence="1">The sequence shown here is derived from an EMBL/GenBank/DDBJ whole genome shotgun (WGS) entry which is preliminary data.</text>
</comment>
<evidence type="ECO:0000313" key="1">
    <source>
        <dbReference type="EMBL" id="KAK9811333.1"/>
    </source>
</evidence>
<evidence type="ECO:0000313" key="2">
    <source>
        <dbReference type="Proteomes" id="UP001489004"/>
    </source>
</evidence>
<accession>A0AAW1PRT4</accession>
<gene>
    <name evidence="1" type="ORF">WJX72_002027</name>
</gene>
<dbReference type="AlphaFoldDB" id="A0AAW1PRT4"/>
<dbReference type="EMBL" id="JALJOR010000009">
    <property type="protein sequence ID" value="KAK9811333.1"/>
    <property type="molecule type" value="Genomic_DNA"/>
</dbReference>
<protein>
    <submittedName>
        <fullName evidence="1">Uncharacterized protein</fullName>
    </submittedName>
</protein>
<dbReference type="Proteomes" id="UP001489004">
    <property type="component" value="Unassembled WGS sequence"/>
</dbReference>
<keyword evidence="2" id="KW-1185">Reference proteome</keyword>
<sequence>MLQKQAEFRWRHGQAAPRQHRVLEAFSSRACRLKKAAHAVAITSLVVVGLRRKHIIRCMSAMHTQAPSTS</sequence>
<reference evidence="1 2" key="1">
    <citation type="journal article" date="2024" name="Nat. Commun.">
        <title>Phylogenomics reveals the evolutionary origins of lichenization in chlorophyte algae.</title>
        <authorList>
            <person name="Puginier C."/>
            <person name="Libourel C."/>
            <person name="Otte J."/>
            <person name="Skaloud P."/>
            <person name="Haon M."/>
            <person name="Grisel S."/>
            <person name="Petersen M."/>
            <person name="Berrin J.G."/>
            <person name="Delaux P.M."/>
            <person name="Dal Grande F."/>
            <person name="Keller J."/>
        </authorList>
    </citation>
    <scope>NUCLEOTIDE SEQUENCE [LARGE SCALE GENOMIC DNA]</scope>
    <source>
        <strain evidence="1 2">SAG 2043</strain>
    </source>
</reference>
<name>A0AAW1PRT4_9CHLO</name>
<proteinExistence type="predicted"/>